<organism evidence="1 2">
    <name type="scientific">Coraliomargarita sinensis</name>
    <dbReference type="NCBI Taxonomy" id="2174842"/>
    <lineage>
        <taxon>Bacteria</taxon>
        <taxon>Pseudomonadati</taxon>
        <taxon>Verrucomicrobiota</taxon>
        <taxon>Opitutia</taxon>
        <taxon>Puniceicoccales</taxon>
        <taxon>Coraliomargaritaceae</taxon>
        <taxon>Coraliomargarita</taxon>
    </lineage>
</organism>
<evidence type="ECO:0000313" key="2">
    <source>
        <dbReference type="Proteomes" id="UP000247099"/>
    </source>
</evidence>
<dbReference type="EMBL" id="QHJQ01000004">
    <property type="protein sequence ID" value="PXA04442.1"/>
    <property type="molecule type" value="Genomic_DNA"/>
</dbReference>
<dbReference type="Proteomes" id="UP000247099">
    <property type="component" value="Unassembled WGS sequence"/>
</dbReference>
<dbReference type="RefSeq" id="WP_110130892.1">
    <property type="nucleotide sequence ID" value="NZ_QHJQ01000004.1"/>
</dbReference>
<comment type="caution">
    <text evidence="1">The sequence shown here is derived from an EMBL/GenBank/DDBJ whole genome shotgun (WGS) entry which is preliminary data.</text>
</comment>
<keyword evidence="2" id="KW-1185">Reference proteome</keyword>
<evidence type="ECO:0000313" key="1">
    <source>
        <dbReference type="EMBL" id="PXA04442.1"/>
    </source>
</evidence>
<dbReference type="AlphaFoldDB" id="A0A317ZHI4"/>
<dbReference type="InParanoid" id="A0A317ZHI4"/>
<name>A0A317ZHI4_9BACT</name>
<proteinExistence type="predicted"/>
<reference evidence="1 2" key="1">
    <citation type="submission" date="2018-05" db="EMBL/GenBank/DDBJ databases">
        <title>Coraliomargarita sinensis sp. nov., isolated from a marine solar saltern.</title>
        <authorList>
            <person name="Zhou L.Y."/>
        </authorList>
    </citation>
    <scope>NUCLEOTIDE SEQUENCE [LARGE SCALE GENOMIC DNA]</scope>
    <source>
        <strain evidence="1 2">WN38</strain>
    </source>
</reference>
<sequence length="205" mass="23629">MAGFDENIVREYFELNKFFVRQLKKYQVQTRKKQADEAIALVVYNPGAPADDAETGYQLFSADMLKIQRAVVVVQAWHSSRFTPSILKSSSRIFDYLKKNVLNRADQYFDFEEALFDEETSTEQVSCKKILVLPGIPTSDPQRSEAISLFQESGIDGIITFSTILENLLRHVEVNHSYQKSELLQLMRVLKLYDMVKEPQMNLFG</sequence>
<dbReference type="OrthoDB" id="187725at2"/>
<protein>
    <submittedName>
        <fullName evidence="1">Uncharacterized protein</fullName>
    </submittedName>
</protein>
<accession>A0A317ZHI4</accession>
<gene>
    <name evidence="1" type="ORF">DDZ13_07895</name>
</gene>